<protein>
    <submittedName>
        <fullName evidence="4">NAD(P)-dependent oxidoreductase</fullName>
    </submittedName>
</protein>
<keyword evidence="5" id="KW-1185">Reference proteome</keyword>
<name>A0ABS6T3K1_9RHOB</name>
<gene>
    <name evidence="4" type="ORF">KJP28_12765</name>
</gene>
<evidence type="ECO:0000313" key="5">
    <source>
        <dbReference type="Proteomes" id="UP000756530"/>
    </source>
</evidence>
<comment type="similarity">
    <text evidence="2">Belongs to the NAD(P)-dependent epimerase/dehydratase family.</text>
</comment>
<evidence type="ECO:0000313" key="4">
    <source>
        <dbReference type="EMBL" id="MBV7379797.1"/>
    </source>
</evidence>
<dbReference type="Pfam" id="PF01370">
    <property type="entry name" value="Epimerase"/>
    <property type="match status" value="1"/>
</dbReference>
<dbReference type="EMBL" id="JAHUZE010000003">
    <property type="protein sequence ID" value="MBV7379797.1"/>
    <property type="molecule type" value="Genomic_DNA"/>
</dbReference>
<dbReference type="RefSeq" id="WP_218392989.1">
    <property type="nucleotide sequence ID" value="NZ_JAHUZE010000003.1"/>
</dbReference>
<accession>A0ABS6T3K1</accession>
<evidence type="ECO:0000256" key="2">
    <source>
        <dbReference type="ARBA" id="ARBA00007637"/>
    </source>
</evidence>
<dbReference type="InterPro" id="IPR001509">
    <property type="entry name" value="Epimerase_deHydtase"/>
</dbReference>
<comment type="pathway">
    <text evidence="1">Bacterial outer membrane biogenesis; LPS O-antigen biosynthesis.</text>
</comment>
<organism evidence="4 5">
    <name type="scientific">Maritimibacter dapengensis</name>
    <dbReference type="NCBI Taxonomy" id="2836868"/>
    <lineage>
        <taxon>Bacteria</taxon>
        <taxon>Pseudomonadati</taxon>
        <taxon>Pseudomonadota</taxon>
        <taxon>Alphaproteobacteria</taxon>
        <taxon>Rhodobacterales</taxon>
        <taxon>Roseobacteraceae</taxon>
        <taxon>Maritimibacter</taxon>
    </lineage>
</organism>
<reference evidence="4 5" key="1">
    <citation type="submission" date="2021-05" db="EMBL/GenBank/DDBJ databases">
        <title>Culturable bacteria isolated from Daya Bay.</title>
        <authorList>
            <person name="Zheng W."/>
            <person name="Yu S."/>
            <person name="Huang Y."/>
        </authorList>
    </citation>
    <scope>NUCLEOTIDE SEQUENCE [LARGE SCALE GENOMIC DNA]</scope>
    <source>
        <strain evidence="4 5">DP4N28-5</strain>
    </source>
</reference>
<dbReference type="Proteomes" id="UP000756530">
    <property type="component" value="Unassembled WGS sequence"/>
</dbReference>
<sequence length="314" mass="34892">MNQPMDKPRVMVTGANGFIGRAAVKALLESGAEVIGTYRGGQEPELTHEKLSWAQADLTTRAGIEAVFLDHQPTHLLALAWYMGPGNQQALENFRWIQHSIDLLFEFSKAGGKRVVFCGSCMEYDWSEEKKLNETDTPLRPDTEYGAAKSALFTAYGPLCRKLELSAAWARPFFLYGPEENRRRLVADVIVSLLEGREALCTEGLQKRDFLHSGDVGRAMSELLLSDIEGPLNIGSGTATAVADVVKEIGRQIGRPDLLRLGARESRPGDPPLVEADTTKLHSTLKWQPRFDLNEGLADTIAWWRKELEKEGLK</sequence>
<evidence type="ECO:0000259" key="3">
    <source>
        <dbReference type="Pfam" id="PF01370"/>
    </source>
</evidence>
<feature type="domain" description="NAD-dependent epimerase/dehydratase" evidence="3">
    <location>
        <begin position="10"/>
        <end position="235"/>
    </location>
</feature>
<evidence type="ECO:0000256" key="1">
    <source>
        <dbReference type="ARBA" id="ARBA00005125"/>
    </source>
</evidence>
<dbReference type="PANTHER" id="PTHR43000">
    <property type="entry name" value="DTDP-D-GLUCOSE 4,6-DEHYDRATASE-RELATED"/>
    <property type="match status" value="1"/>
</dbReference>
<comment type="caution">
    <text evidence="4">The sequence shown here is derived from an EMBL/GenBank/DDBJ whole genome shotgun (WGS) entry which is preliminary data.</text>
</comment>
<proteinExistence type="inferred from homology"/>